<protein>
    <recommendedName>
        <fullName evidence="5">CBS domain-containing protein</fullName>
    </recommendedName>
</protein>
<evidence type="ECO:0000313" key="6">
    <source>
        <dbReference type="EMBL" id="QNO45719.1"/>
    </source>
</evidence>
<dbReference type="InterPro" id="IPR046342">
    <property type="entry name" value="CBS_dom_sf"/>
</dbReference>
<evidence type="ECO:0000256" key="1">
    <source>
        <dbReference type="ARBA" id="ARBA00022605"/>
    </source>
</evidence>
<feature type="domain" description="CBS" evidence="5">
    <location>
        <begin position="1"/>
        <end position="57"/>
    </location>
</feature>
<feature type="domain" description="CBS" evidence="5">
    <location>
        <begin position="61"/>
        <end position="117"/>
    </location>
</feature>
<dbReference type="Gene3D" id="3.10.580.10">
    <property type="entry name" value="CBS-domain"/>
    <property type="match status" value="1"/>
</dbReference>
<gene>
    <name evidence="6" type="ORF">IKJKAPDM_00029</name>
</gene>
<dbReference type="Pfam" id="PF00571">
    <property type="entry name" value="CBS"/>
    <property type="match status" value="2"/>
</dbReference>
<reference evidence="6" key="1">
    <citation type="submission" date="2020-06" db="EMBL/GenBank/DDBJ databases">
        <title>Unique genomic features of the anaerobic methanotrophic archaea.</title>
        <authorList>
            <person name="Chadwick G.L."/>
            <person name="Skennerton C.T."/>
            <person name="Laso-Perez R."/>
            <person name="Leu A.O."/>
            <person name="Speth D.R."/>
            <person name="Yu H."/>
            <person name="Morgan-Lang C."/>
            <person name="Hatzenpichler R."/>
            <person name="Goudeau D."/>
            <person name="Malmstrom R."/>
            <person name="Brazelton W.J."/>
            <person name="Woyke T."/>
            <person name="Hallam S.J."/>
            <person name="Tyson G.W."/>
            <person name="Wegener G."/>
            <person name="Boetius A."/>
            <person name="Orphan V."/>
        </authorList>
    </citation>
    <scope>NUCLEOTIDE SEQUENCE</scope>
</reference>
<dbReference type="SMART" id="SM00116">
    <property type="entry name" value="CBS"/>
    <property type="match status" value="2"/>
</dbReference>
<keyword evidence="1" id="KW-0028">Amino-acid biosynthesis</keyword>
<evidence type="ECO:0000256" key="3">
    <source>
        <dbReference type="ARBA" id="ARBA00023167"/>
    </source>
</evidence>
<dbReference type="InterPro" id="IPR000644">
    <property type="entry name" value="CBS_dom"/>
</dbReference>
<evidence type="ECO:0000259" key="5">
    <source>
        <dbReference type="PROSITE" id="PS51371"/>
    </source>
</evidence>
<dbReference type="PANTHER" id="PTHR43080:SF2">
    <property type="entry name" value="CBS DOMAIN-CONTAINING PROTEIN"/>
    <property type="match status" value="1"/>
</dbReference>
<evidence type="ECO:0000256" key="2">
    <source>
        <dbReference type="ARBA" id="ARBA00023122"/>
    </source>
</evidence>
<dbReference type="GO" id="GO:0009086">
    <property type="term" value="P:methionine biosynthetic process"/>
    <property type="evidence" value="ECO:0007669"/>
    <property type="project" value="UniProtKB-KW"/>
</dbReference>
<dbReference type="SUPFAM" id="SSF54631">
    <property type="entry name" value="CBS-domain pair"/>
    <property type="match status" value="1"/>
</dbReference>
<name>A0A7G9YCI5_9EURY</name>
<keyword evidence="3" id="KW-0486">Methionine biosynthesis</keyword>
<proteinExistence type="predicted"/>
<accession>A0A7G9YCI5</accession>
<dbReference type="PANTHER" id="PTHR43080">
    <property type="entry name" value="CBS DOMAIN-CONTAINING PROTEIN CBSX3, MITOCHONDRIAL"/>
    <property type="match status" value="1"/>
</dbReference>
<dbReference type="InterPro" id="IPR051257">
    <property type="entry name" value="Diverse_CBS-Domain"/>
</dbReference>
<sequence length="125" mass="13264">MGNITIDSNATIKDAANTLLKQGSHGAPVTEKKEIIGVVTLAAITRSLISGLTNQKVRDVMSRDPITIDGDTPISSAVKLFDQYRVNTLVVLASGKPYGVVFKADVLRGSDRFGESIIAPSFMSA</sequence>
<organism evidence="6">
    <name type="scientific">Candidatus Methanogaster sp. ANME-2c ERB4</name>
    <dbReference type="NCBI Taxonomy" id="2759911"/>
    <lineage>
        <taxon>Archaea</taxon>
        <taxon>Methanobacteriati</taxon>
        <taxon>Methanobacteriota</taxon>
        <taxon>Stenosarchaea group</taxon>
        <taxon>Methanomicrobia</taxon>
        <taxon>Methanosarcinales</taxon>
        <taxon>ANME-2 cluster</taxon>
        <taxon>Candidatus Methanogasteraceae</taxon>
        <taxon>Candidatus Methanogaster</taxon>
    </lineage>
</organism>
<evidence type="ECO:0000256" key="4">
    <source>
        <dbReference type="PROSITE-ProRule" id="PRU00703"/>
    </source>
</evidence>
<dbReference type="PROSITE" id="PS51371">
    <property type="entry name" value="CBS"/>
    <property type="match status" value="2"/>
</dbReference>
<dbReference type="AlphaFoldDB" id="A0A7G9YCI5"/>
<dbReference type="EMBL" id="MT631145">
    <property type="protein sequence ID" value="QNO45719.1"/>
    <property type="molecule type" value="Genomic_DNA"/>
</dbReference>
<keyword evidence="2 4" id="KW-0129">CBS domain</keyword>